<evidence type="ECO:0000313" key="1">
    <source>
        <dbReference type="EMBL" id="CAJ30147.1"/>
    </source>
</evidence>
<proteinExistence type="predicted"/>
<dbReference type="EMBL" id="AM085146">
    <property type="protein sequence ID" value="CAJ30147.1"/>
    <property type="molecule type" value="Genomic_DNA"/>
</dbReference>
<sequence>MPRPRFGTAGPTARRLYPARCAGGSCPASRPIHRIGDVGIIHAQFGQFGAHRIGLVDAYRRQHDASVFLGHVEIFRARIMRHQRLGQGQLVLGGQFCQHGGLLVRK</sequence>
<organism evidence="1">
    <name type="scientific">Magnetospirillum gryphiswaldense</name>
    <dbReference type="NCBI Taxonomy" id="55518"/>
    <lineage>
        <taxon>Bacteria</taxon>
        <taxon>Pseudomonadati</taxon>
        <taxon>Pseudomonadota</taxon>
        <taxon>Alphaproteobacteria</taxon>
        <taxon>Rhodospirillales</taxon>
        <taxon>Rhodospirillaceae</taxon>
        <taxon>Magnetospirillum</taxon>
    </lineage>
</organism>
<dbReference type="AlphaFoldDB" id="Q3BK86"/>
<accession>Q3BK86</accession>
<name>Q3BK86_9PROT</name>
<protein>
    <submittedName>
        <fullName evidence="1">Uncharacterized protein</fullName>
    </submittedName>
</protein>
<reference evidence="1" key="1">
    <citation type="journal article" date="2005" name="J. Bacteriol.">
        <title>A hypervariable 130-kilobase genomic region of Magnetospirillum gryphiswaldense comprises a magnetosome island which undergoes frequent rearrangements during stationary growth.</title>
        <authorList>
            <person name="Ullrich S."/>
            <person name="Kube M."/>
            <person name="Schuebbe S."/>
            <person name="Reinhardt R."/>
            <person name="Schueler D."/>
        </authorList>
    </citation>
    <scope>NUCLEOTIDE SEQUENCE</scope>
    <source>
        <strain evidence="1">MSR-1</strain>
    </source>
</reference>
<gene>
    <name evidence="1" type="ORF">mgI528</name>
</gene>